<dbReference type="EMBL" id="CAJVQB010014699">
    <property type="protein sequence ID" value="CAG8770086.1"/>
    <property type="molecule type" value="Genomic_DNA"/>
</dbReference>
<sequence>YTEPAVVPQPTRTWDVPLRVPMLASIPFTAFQGTQVATMGAPTISPP</sequence>
<gene>
    <name evidence="1" type="ORF">GMARGA_LOCUS18421</name>
</gene>
<evidence type="ECO:0000313" key="1">
    <source>
        <dbReference type="EMBL" id="CAG8770086.1"/>
    </source>
</evidence>
<organism evidence="1 2">
    <name type="scientific">Gigaspora margarita</name>
    <dbReference type="NCBI Taxonomy" id="4874"/>
    <lineage>
        <taxon>Eukaryota</taxon>
        <taxon>Fungi</taxon>
        <taxon>Fungi incertae sedis</taxon>
        <taxon>Mucoromycota</taxon>
        <taxon>Glomeromycotina</taxon>
        <taxon>Glomeromycetes</taxon>
        <taxon>Diversisporales</taxon>
        <taxon>Gigasporaceae</taxon>
        <taxon>Gigaspora</taxon>
    </lineage>
</organism>
<accession>A0ABN7VGW8</accession>
<dbReference type="Proteomes" id="UP000789901">
    <property type="component" value="Unassembled WGS sequence"/>
</dbReference>
<protein>
    <submittedName>
        <fullName evidence="1">44439_t:CDS:1</fullName>
    </submittedName>
</protein>
<evidence type="ECO:0000313" key="2">
    <source>
        <dbReference type="Proteomes" id="UP000789901"/>
    </source>
</evidence>
<comment type="caution">
    <text evidence="1">The sequence shown here is derived from an EMBL/GenBank/DDBJ whole genome shotgun (WGS) entry which is preliminary data.</text>
</comment>
<keyword evidence="2" id="KW-1185">Reference proteome</keyword>
<proteinExistence type="predicted"/>
<feature type="non-terminal residue" evidence="1">
    <location>
        <position position="1"/>
    </location>
</feature>
<reference evidence="1 2" key="1">
    <citation type="submission" date="2021-06" db="EMBL/GenBank/DDBJ databases">
        <authorList>
            <person name="Kallberg Y."/>
            <person name="Tangrot J."/>
            <person name="Rosling A."/>
        </authorList>
    </citation>
    <scope>NUCLEOTIDE SEQUENCE [LARGE SCALE GENOMIC DNA]</scope>
    <source>
        <strain evidence="1 2">120-4 pot B 10/14</strain>
    </source>
</reference>
<name>A0ABN7VGW8_GIGMA</name>